<name>A0AAF0J329_9BASI</name>
<dbReference type="Pfam" id="PF11702">
    <property type="entry name" value="DUF3295"/>
    <property type="match status" value="1"/>
</dbReference>
<feature type="compositionally biased region" description="Polar residues" evidence="1">
    <location>
        <begin position="140"/>
        <end position="156"/>
    </location>
</feature>
<keyword evidence="4" id="KW-1185">Reference proteome</keyword>
<evidence type="ECO:0000313" key="4">
    <source>
        <dbReference type="Proteomes" id="UP001214415"/>
    </source>
</evidence>
<evidence type="ECO:0000313" key="3">
    <source>
        <dbReference type="EMBL" id="WFD22600.1"/>
    </source>
</evidence>
<proteinExistence type="predicted"/>
<dbReference type="GO" id="GO:0031930">
    <property type="term" value="P:mitochondria-nucleus signaling pathway"/>
    <property type="evidence" value="ECO:0007669"/>
    <property type="project" value="TreeGrafter"/>
</dbReference>
<dbReference type="PANTHER" id="PTHR28014:SF1">
    <property type="entry name" value="NEGATIVE REGULATOR OF RAS-CAMP PATHWAY"/>
    <property type="match status" value="1"/>
</dbReference>
<feature type="region of interest" description="Disordered" evidence="1">
    <location>
        <begin position="431"/>
        <end position="471"/>
    </location>
</feature>
<feature type="compositionally biased region" description="Low complexity" evidence="1">
    <location>
        <begin position="92"/>
        <end position="105"/>
    </location>
</feature>
<dbReference type="EMBL" id="CP119901">
    <property type="protein sequence ID" value="WFD22600.1"/>
    <property type="molecule type" value="Genomic_DNA"/>
</dbReference>
<feature type="compositionally biased region" description="Basic residues" evidence="1">
    <location>
        <begin position="235"/>
        <end position="245"/>
    </location>
</feature>
<sequence length="647" mass="70454">MQKPLDSPTVLSEAELSTDESCTSEESGPCFKNNEFGHVFPMVRKEQTWADELVELAREAHSRHSLSSMSSMHEEALEDDETVLGTETRSAGTPISTTGTITPRTMRSRANSTVTSPRTMATSPQTSMSAVADAREVTDSAVTITTPTAEPSQAQPALTRASSTSTTRSNLPSISEKSEAPTKSATTTSLANRHRRGRGMKSVENLPAVRGNGKLVSRNSMLQMLEPLEDGGKRDKSKAKKKKSKIIFTVGDMSDEEENKPPEAGNDDDEWASEDEEEEERRRAAEEEAEKRQRAKEEEAERLEMFKKRPIRSVSLADLNMVQTFAQNAPHMMPAPEAGLTRGLLSSIFQPAEGQRRGSGSSRPAHAGRTLQLPNIPSRLDGQVSARNTSVPALAPARMTSQHGKKSQGPNLERSKSVIALPLLDLTSLRSSTASARGPDSPELQSHRDEQGSVTTGDTEESQSLMNRTKSSNALARLSAIAQRKSSDTEPRGLASLVRSYSAIGNLVSAKNQVPPSPTLNEEEEGPSLAVQAEDTEPRVARVPQPELEQSTSDAASTKKDRSPNPNESVPVPLTSPHTTRQNMLSDELSESLKQNLLWERQSRARILGLDASMRPTDLDRRASSGSGMRNAIKKALEDESFHHKGW</sequence>
<dbReference type="GO" id="GO:0006808">
    <property type="term" value="P:regulation of nitrogen utilization"/>
    <property type="evidence" value="ECO:0007669"/>
    <property type="project" value="TreeGrafter"/>
</dbReference>
<feature type="compositionally biased region" description="Low complexity" evidence="1">
    <location>
        <begin position="159"/>
        <end position="169"/>
    </location>
</feature>
<feature type="region of interest" description="Disordered" evidence="1">
    <location>
        <begin position="89"/>
        <end position="300"/>
    </location>
</feature>
<dbReference type="InterPro" id="IPR021711">
    <property type="entry name" value="DUF3295"/>
</dbReference>
<feature type="region of interest" description="Disordered" evidence="1">
    <location>
        <begin position="352"/>
        <end position="416"/>
    </location>
</feature>
<protein>
    <recommendedName>
        <fullName evidence="2">DUF3295 domain-containing protein</fullName>
    </recommendedName>
</protein>
<feature type="compositionally biased region" description="Basic and acidic residues" evidence="1">
    <location>
        <begin position="280"/>
        <end position="300"/>
    </location>
</feature>
<feature type="compositionally biased region" description="Polar residues" evidence="1">
    <location>
        <begin position="170"/>
        <end position="191"/>
    </location>
</feature>
<dbReference type="GO" id="GO:0000122">
    <property type="term" value="P:negative regulation of transcription by RNA polymerase II"/>
    <property type="evidence" value="ECO:0007669"/>
    <property type="project" value="TreeGrafter"/>
</dbReference>
<dbReference type="GO" id="GO:0005737">
    <property type="term" value="C:cytoplasm"/>
    <property type="evidence" value="ECO:0007669"/>
    <property type="project" value="TreeGrafter"/>
</dbReference>
<evidence type="ECO:0000259" key="2">
    <source>
        <dbReference type="Pfam" id="PF11702"/>
    </source>
</evidence>
<dbReference type="Proteomes" id="UP001214415">
    <property type="component" value="Chromosome 2"/>
</dbReference>
<feature type="domain" description="DUF3295" evidence="2">
    <location>
        <begin position="523"/>
        <end position="605"/>
    </location>
</feature>
<dbReference type="PANTHER" id="PTHR28014">
    <property type="entry name" value="NEGATIVE REGULATOR OF RAS-CAMP PATHWAY"/>
    <property type="match status" value="1"/>
</dbReference>
<gene>
    <name evidence="3" type="ORF">MEQU1_001272</name>
</gene>
<accession>A0AAF0J329</accession>
<reference evidence="3" key="1">
    <citation type="submission" date="2023-03" db="EMBL/GenBank/DDBJ databases">
        <title>Mating type loci evolution in Malassezia.</title>
        <authorList>
            <person name="Coelho M.A."/>
        </authorList>
    </citation>
    <scope>NUCLEOTIDE SEQUENCE</scope>
    <source>
        <strain evidence="3">CBS 12830</strain>
    </source>
</reference>
<feature type="compositionally biased region" description="Polar residues" evidence="1">
    <location>
        <begin position="452"/>
        <end position="471"/>
    </location>
</feature>
<organism evidence="3 4">
    <name type="scientific">Malassezia equina</name>
    <dbReference type="NCBI Taxonomy" id="1381935"/>
    <lineage>
        <taxon>Eukaryota</taxon>
        <taxon>Fungi</taxon>
        <taxon>Dikarya</taxon>
        <taxon>Basidiomycota</taxon>
        <taxon>Ustilaginomycotina</taxon>
        <taxon>Malasseziomycetes</taxon>
        <taxon>Malasseziales</taxon>
        <taxon>Malasseziaceae</taxon>
        <taxon>Malassezia</taxon>
    </lineage>
</organism>
<evidence type="ECO:0000256" key="1">
    <source>
        <dbReference type="SAM" id="MobiDB-lite"/>
    </source>
</evidence>
<feature type="compositionally biased region" description="Polar residues" evidence="1">
    <location>
        <begin position="109"/>
        <end position="129"/>
    </location>
</feature>
<dbReference type="InterPro" id="IPR053043">
    <property type="entry name" value="Ras-cAMP_regulatory"/>
</dbReference>
<feature type="region of interest" description="Disordered" evidence="1">
    <location>
        <begin position="510"/>
        <end position="580"/>
    </location>
</feature>
<dbReference type="AlphaFoldDB" id="A0AAF0J329"/>
<feature type="compositionally biased region" description="Acidic residues" evidence="1">
    <location>
        <begin position="265"/>
        <end position="279"/>
    </location>
</feature>
<feature type="region of interest" description="Disordered" evidence="1">
    <location>
        <begin position="1"/>
        <end position="32"/>
    </location>
</feature>